<keyword evidence="3" id="KW-1185">Reference proteome</keyword>
<proteinExistence type="predicted"/>
<keyword evidence="1" id="KW-0472">Membrane</keyword>
<dbReference type="Proteomes" id="UP001589647">
    <property type="component" value="Unassembled WGS sequence"/>
</dbReference>
<evidence type="ECO:0000256" key="1">
    <source>
        <dbReference type="SAM" id="Phobius"/>
    </source>
</evidence>
<reference evidence="2 3" key="1">
    <citation type="submission" date="2024-09" db="EMBL/GenBank/DDBJ databases">
        <authorList>
            <person name="Sun Q."/>
            <person name="Mori K."/>
        </authorList>
    </citation>
    <scope>NUCLEOTIDE SEQUENCE [LARGE SCALE GENOMIC DNA]</scope>
    <source>
        <strain evidence="2 3">CCM 3426</strain>
    </source>
</reference>
<dbReference type="RefSeq" id="WP_189646166.1">
    <property type="nucleotide sequence ID" value="NZ_BMRC01000002.1"/>
</dbReference>
<keyword evidence="1" id="KW-1133">Transmembrane helix</keyword>
<evidence type="ECO:0000313" key="3">
    <source>
        <dbReference type="Proteomes" id="UP001589647"/>
    </source>
</evidence>
<name>A0ABV5IEN0_9ACTN</name>
<feature type="transmembrane region" description="Helical" evidence="1">
    <location>
        <begin position="41"/>
        <end position="60"/>
    </location>
</feature>
<protein>
    <submittedName>
        <fullName evidence="2">Uncharacterized protein</fullName>
    </submittedName>
</protein>
<keyword evidence="1" id="KW-0812">Transmembrane</keyword>
<comment type="caution">
    <text evidence="2">The sequence shown here is derived from an EMBL/GenBank/DDBJ whole genome shotgun (WGS) entry which is preliminary data.</text>
</comment>
<dbReference type="EMBL" id="JBHMEI010000013">
    <property type="protein sequence ID" value="MFB9203001.1"/>
    <property type="molecule type" value="Genomic_DNA"/>
</dbReference>
<evidence type="ECO:0000313" key="2">
    <source>
        <dbReference type="EMBL" id="MFB9203001.1"/>
    </source>
</evidence>
<sequence>MTEQRLRDLLDHDSADAPPGGVRLADVDARVRGIRRRRGRLAGSVAAAALAVTAVTVLTVDTRPVTRPAPAAGGVWAGALAQPAPDRAQPGLPLFHGYSQGGRRETFTFRAKAEKLSFALTCPTGGYGLVWLNGDLVATGACGPTVRQAPGWFGDATARDGVNEVSAAVVRAADAGTGTVTAAGADLLLARTATYPAEWRLTLVDARTRSCRPEVVRVDPRSGEITARC</sequence>
<accession>A0ABV5IEN0</accession>
<gene>
    <name evidence="2" type="ORF">ACFFV7_17515</name>
</gene>
<organism evidence="2 3">
    <name type="scientific">Nonomuraea spiralis</name>
    <dbReference type="NCBI Taxonomy" id="46182"/>
    <lineage>
        <taxon>Bacteria</taxon>
        <taxon>Bacillati</taxon>
        <taxon>Actinomycetota</taxon>
        <taxon>Actinomycetes</taxon>
        <taxon>Streptosporangiales</taxon>
        <taxon>Streptosporangiaceae</taxon>
        <taxon>Nonomuraea</taxon>
    </lineage>
</organism>